<comment type="caution">
    <text evidence="1">The sequence shown here is derived from an EMBL/GenBank/DDBJ whole genome shotgun (WGS) entry which is preliminary data.</text>
</comment>
<evidence type="ECO:0008006" key="2">
    <source>
        <dbReference type="Google" id="ProtNLM"/>
    </source>
</evidence>
<protein>
    <recommendedName>
        <fullName evidence="2">DUF177 domain-containing protein</fullName>
    </recommendedName>
</protein>
<dbReference type="EMBL" id="LAZR01011562">
    <property type="protein sequence ID" value="KKM61048.1"/>
    <property type="molecule type" value="Genomic_DNA"/>
</dbReference>
<gene>
    <name evidence="1" type="ORF">LCGC14_1535630</name>
</gene>
<evidence type="ECO:0000313" key="1">
    <source>
        <dbReference type="EMBL" id="KKM61048.1"/>
    </source>
</evidence>
<organism evidence="1">
    <name type="scientific">marine sediment metagenome</name>
    <dbReference type="NCBI Taxonomy" id="412755"/>
    <lineage>
        <taxon>unclassified sequences</taxon>
        <taxon>metagenomes</taxon>
        <taxon>ecological metagenomes</taxon>
    </lineage>
</organism>
<name>A0A0F9IUP3_9ZZZZ</name>
<dbReference type="Pfam" id="PF02620">
    <property type="entry name" value="YceD"/>
    <property type="match status" value="1"/>
</dbReference>
<dbReference type="InterPro" id="IPR003772">
    <property type="entry name" value="YceD"/>
</dbReference>
<feature type="non-terminal residue" evidence="1">
    <location>
        <position position="153"/>
    </location>
</feature>
<proteinExistence type="predicted"/>
<accession>A0A0F9IUP3</accession>
<reference evidence="1" key="1">
    <citation type="journal article" date="2015" name="Nature">
        <title>Complex archaea that bridge the gap between prokaryotes and eukaryotes.</title>
        <authorList>
            <person name="Spang A."/>
            <person name="Saw J.H."/>
            <person name="Jorgensen S.L."/>
            <person name="Zaremba-Niedzwiedzka K."/>
            <person name="Martijn J."/>
            <person name="Lind A.E."/>
            <person name="van Eijk R."/>
            <person name="Schleper C."/>
            <person name="Guy L."/>
            <person name="Ettema T.J."/>
        </authorList>
    </citation>
    <scope>NUCLEOTIDE SEQUENCE</scope>
</reference>
<sequence length="153" mass="16898">MRFRVSQELRQPVGTEFTLELRHRSLFLDDDAALTDLRGNADLLRTDRGLLAMVRATAQIRSTCSRCLAPTKSPIEIDFKEEFIPLIDPVSGKHITPAEAEDGFVIDSRLMLDVGESLRQYALISSPSKPLCRPDCAGLCSTCGTNLNGDRCS</sequence>
<dbReference type="AlphaFoldDB" id="A0A0F9IUP3"/>